<feature type="region of interest" description="Disordered" evidence="1">
    <location>
        <begin position="389"/>
        <end position="481"/>
    </location>
</feature>
<protein>
    <submittedName>
        <fullName evidence="2">Uncharacterized protein</fullName>
    </submittedName>
</protein>
<sequence length="481" mass="52991">MSDCQQLWELHLHWISMTNLVFDIGSATYTTIILFLPQLFCSVPNLTIPPALRVKGINTWQELRQGMLDVGMIGSHKNQISKVGNQSHLAMTPEVMAPLPGDHTFIDLDADDNPSWTVLPATKHAPGPTDVKGASVHTPDYRVSEILMQSPIHHVQQSPKPHAQDGRELSRSSSQASSYQSLLELCASSGSQTSRTSVDRGTPNAGFAKPKRRKDVFVGVVITASVKNSTASASKDGNGTPPAPTNASERLQGRHALRPPVHVTVHSGDEFPQRLSRKHAVDVVARPTRHQTLTTSRATRTHEASYRVDAIAKYWQRVDDLLETDIAPAAFDKRAVHAYTAEGELRCGRALRFIPPEIRSAAKAGKTKEWEAYTMPRWSQTAEFKERLDANLGPGDLNRGLWKRPRPLARESRKTEEDNPGAEASDGESSVTATEHPSKRLRSADNSIPEYPADVSENSGGVEEIWPNRRTNMQGKPVSQT</sequence>
<name>A0A1X6MWH4_9APHY</name>
<dbReference type="RefSeq" id="XP_024337370.1">
    <property type="nucleotide sequence ID" value="XM_024486208.1"/>
</dbReference>
<proteinExistence type="predicted"/>
<feature type="compositionally biased region" description="Polar residues" evidence="1">
    <location>
        <begin position="469"/>
        <end position="481"/>
    </location>
</feature>
<evidence type="ECO:0000256" key="1">
    <source>
        <dbReference type="SAM" id="MobiDB-lite"/>
    </source>
</evidence>
<dbReference type="OrthoDB" id="2804680at2759"/>
<evidence type="ECO:0000313" key="2">
    <source>
        <dbReference type="EMBL" id="OSX60576.1"/>
    </source>
</evidence>
<feature type="region of interest" description="Disordered" evidence="1">
    <location>
        <begin position="266"/>
        <end position="300"/>
    </location>
</feature>
<dbReference type="EMBL" id="KZ110600">
    <property type="protein sequence ID" value="OSX60576.1"/>
    <property type="molecule type" value="Genomic_DNA"/>
</dbReference>
<keyword evidence="3" id="KW-1185">Reference proteome</keyword>
<organism evidence="2 3">
    <name type="scientific">Postia placenta MAD-698-R-SB12</name>
    <dbReference type="NCBI Taxonomy" id="670580"/>
    <lineage>
        <taxon>Eukaryota</taxon>
        <taxon>Fungi</taxon>
        <taxon>Dikarya</taxon>
        <taxon>Basidiomycota</taxon>
        <taxon>Agaricomycotina</taxon>
        <taxon>Agaricomycetes</taxon>
        <taxon>Polyporales</taxon>
        <taxon>Adustoporiaceae</taxon>
        <taxon>Rhodonia</taxon>
    </lineage>
</organism>
<evidence type="ECO:0000313" key="3">
    <source>
        <dbReference type="Proteomes" id="UP000194127"/>
    </source>
</evidence>
<gene>
    <name evidence="2" type="ORF">POSPLADRAFT_1148662</name>
</gene>
<accession>A0A1X6MWH4</accession>
<reference evidence="2 3" key="1">
    <citation type="submission" date="2017-04" db="EMBL/GenBank/DDBJ databases">
        <title>Genome Sequence of the Model Brown-Rot Fungus Postia placenta SB12.</title>
        <authorList>
            <consortium name="DOE Joint Genome Institute"/>
            <person name="Gaskell J."/>
            <person name="Kersten P."/>
            <person name="Larrondo L.F."/>
            <person name="Canessa P."/>
            <person name="Martinez D."/>
            <person name="Hibbett D."/>
            <person name="Schmoll M."/>
            <person name="Kubicek C.P."/>
            <person name="Martinez A.T."/>
            <person name="Yadav J."/>
            <person name="Master E."/>
            <person name="Magnuson J.K."/>
            <person name="James T."/>
            <person name="Yaver D."/>
            <person name="Berka R."/>
            <person name="Labutti K."/>
            <person name="Lipzen A."/>
            <person name="Aerts A."/>
            <person name="Barry K."/>
            <person name="Henrissat B."/>
            <person name="Blanchette R."/>
            <person name="Grigoriev I."/>
            <person name="Cullen D."/>
        </authorList>
    </citation>
    <scope>NUCLEOTIDE SEQUENCE [LARGE SCALE GENOMIC DNA]</scope>
    <source>
        <strain evidence="2 3">MAD-698-R-SB12</strain>
    </source>
</reference>
<dbReference type="AlphaFoldDB" id="A0A1X6MWH4"/>
<dbReference type="GeneID" id="36331157"/>
<feature type="region of interest" description="Disordered" evidence="1">
    <location>
        <begin position="154"/>
        <end position="210"/>
    </location>
</feature>
<feature type="compositionally biased region" description="Basic and acidic residues" evidence="1">
    <location>
        <begin position="408"/>
        <end position="417"/>
    </location>
</feature>
<feature type="compositionally biased region" description="Low complexity" evidence="1">
    <location>
        <begin position="171"/>
        <end position="185"/>
    </location>
</feature>
<dbReference type="Proteomes" id="UP000194127">
    <property type="component" value="Unassembled WGS sequence"/>
</dbReference>